<dbReference type="OrthoDB" id="4548523at2"/>
<dbReference type="InterPro" id="IPR034660">
    <property type="entry name" value="DinB/YfiT-like"/>
</dbReference>
<evidence type="ECO:0000313" key="2">
    <source>
        <dbReference type="Proteomes" id="UP000199649"/>
    </source>
</evidence>
<dbReference type="RefSeq" id="WP_092666871.1">
    <property type="nucleotide sequence ID" value="NZ_LT629734.1"/>
</dbReference>
<gene>
    <name evidence="1" type="ORF">SAMN04489719_2002</name>
</gene>
<proteinExistence type="predicted"/>
<dbReference type="EMBL" id="LT629734">
    <property type="protein sequence ID" value="SDS30149.1"/>
    <property type="molecule type" value="Genomic_DNA"/>
</dbReference>
<accession>A0A1H1R5D3</accession>
<evidence type="ECO:0008006" key="3">
    <source>
        <dbReference type="Google" id="ProtNLM"/>
    </source>
</evidence>
<organism evidence="1 2">
    <name type="scientific">Agrococcus carbonis</name>
    <dbReference type="NCBI Taxonomy" id="684552"/>
    <lineage>
        <taxon>Bacteria</taxon>
        <taxon>Bacillati</taxon>
        <taxon>Actinomycetota</taxon>
        <taxon>Actinomycetes</taxon>
        <taxon>Micrococcales</taxon>
        <taxon>Microbacteriaceae</taxon>
        <taxon>Agrococcus</taxon>
    </lineage>
</organism>
<sequence length="170" mass="18737">MDDDRARALLLEALDAQRRHILAAVDGLDDAQLRTAVLPSGWSPIGLVRHVTLGGERYWFHTVMAGEPLDYWPVADAALDEGRPADWRVEPDESTDAVLQDYRDAVERSDRIIAAAALDAPPRMPDPDWPEGAFADLAEVLVHVILDTATHAGHLDAARELLDGRQHLVL</sequence>
<dbReference type="SUPFAM" id="SSF109854">
    <property type="entry name" value="DinB/YfiT-like putative metalloenzymes"/>
    <property type="match status" value="1"/>
</dbReference>
<dbReference type="Pfam" id="PF04978">
    <property type="entry name" value="MST"/>
    <property type="match status" value="1"/>
</dbReference>
<dbReference type="Gene3D" id="1.20.120.450">
    <property type="entry name" value="dinb family like domain"/>
    <property type="match status" value="1"/>
</dbReference>
<evidence type="ECO:0000313" key="1">
    <source>
        <dbReference type="EMBL" id="SDS30149.1"/>
    </source>
</evidence>
<reference evidence="2" key="1">
    <citation type="submission" date="2016-10" db="EMBL/GenBank/DDBJ databases">
        <authorList>
            <person name="Varghese N."/>
            <person name="Submissions S."/>
        </authorList>
    </citation>
    <scope>NUCLEOTIDE SEQUENCE [LARGE SCALE GENOMIC DNA]</scope>
    <source>
        <strain evidence="2">DSM 22965</strain>
    </source>
</reference>
<keyword evidence="2" id="KW-1185">Reference proteome</keyword>
<protein>
    <recommendedName>
        <fullName evidence="3">DinB superfamily protein</fullName>
    </recommendedName>
</protein>
<dbReference type="STRING" id="684552.SAMN04489719_2002"/>
<dbReference type="AlphaFoldDB" id="A0A1H1R5D3"/>
<name>A0A1H1R5D3_9MICO</name>
<dbReference type="InterPro" id="IPR007061">
    <property type="entry name" value="MST-like"/>
</dbReference>
<dbReference type="Proteomes" id="UP000199649">
    <property type="component" value="Chromosome I"/>
</dbReference>